<evidence type="ECO:0000256" key="2">
    <source>
        <dbReference type="ARBA" id="ARBA00022801"/>
    </source>
</evidence>
<evidence type="ECO:0000313" key="7">
    <source>
        <dbReference type="Proteomes" id="UP001383192"/>
    </source>
</evidence>
<organism evidence="6 7">
    <name type="scientific">Paramarasmius palmivorus</name>
    <dbReference type="NCBI Taxonomy" id="297713"/>
    <lineage>
        <taxon>Eukaryota</taxon>
        <taxon>Fungi</taxon>
        <taxon>Dikarya</taxon>
        <taxon>Basidiomycota</taxon>
        <taxon>Agaricomycotina</taxon>
        <taxon>Agaricomycetes</taxon>
        <taxon>Agaricomycetidae</taxon>
        <taxon>Agaricales</taxon>
        <taxon>Marasmiineae</taxon>
        <taxon>Marasmiaceae</taxon>
        <taxon>Paramarasmius</taxon>
    </lineage>
</organism>
<keyword evidence="2" id="KW-0378">Hydrolase</keyword>
<dbReference type="InterPro" id="IPR030400">
    <property type="entry name" value="Sedolisin_dom"/>
</dbReference>
<reference evidence="6 7" key="1">
    <citation type="submission" date="2024-01" db="EMBL/GenBank/DDBJ databases">
        <title>A draft genome for a cacao thread blight-causing isolate of Paramarasmius palmivorus.</title>
        <authorList>
            <person name="Baruah I.K."/>
            <person name="Bukari Y."/>
            <person name="Amoako-Attah I."/>
            <person name="Meinhardt L.W."/>
            <person name="Bailey B.A."/>
            <person name="Cohen S.P."/>
        </authorList>
    </citation>
    <scope>NUCLEOTIDE SEQUENCE [LARGE SCALE GENOMIC DNA]</scope>
    <source>
        <strain evidence="6 7">GH-12</strain>
    </source>
</reference>
<dbReference type="PANTHER" id="PTHR14218:SF15">
    <property type="entry name" value="TRIPEPTIDYL-PEPTIDASE 1"/>
    <property type="match status" value="1"/>
</dbReference>
<dbReference type="GO" id="GO:0008240">
    <property type="term" value="F:tripeptidyl-peptidase activity"/>
    <property type="evidence" value="ECO:0007669"/>
    <property type="project" value="TreeGrafter"/>
</dbReference>
<gene>
    <name evidence="6" type="ORF">VNI00_016451</name>
</gene>
<dbReference type="Proteomes" id="UP001383192">
    <property type="component" value="Unassembled WGS sequence"/>
</dbReference>
<protein>
    <recommendedName>
        <fullName evidence="5">Peptidase S53 domain-containing protein</fullName>
    </recommendedName>
</protein>
<feature type="domain" description="Peptidase S53" evidence="5">
    <location>
        <begin position="1"/>
        <end position="254"/>
    </location>
</feature>
<dbReference type="PROSITE" id="PS51695">
    <property type="entry name" value="SEDOLISIN"/>
    <property type="match status" value="1"/>
</dbReference>
<keyword evidence="3" id="KW-0720">Serine protease</keyword>
<dbReference type="AlphaFoldDB" id="A0AAW0BEE2"/>
<dbReference type="GO" id="GO:0004252">
    <property type="term" value="F:serine-type endopeptidase activity"/>
    <property type="evidence" value="ECO:0007669"/>
    <property type="project" value="InterPro"/>
</dbReference>
<dbReference type="PANTHER" id="PTHR14218">
    <property type="entry name" value="PROTEASE S8 TRIPEPTIDYL PEPTIDASE I CLN2"/>
    <property type="match status" value="1"/>
</dbReference>
<dbReference type="PROSITE" id="PS00138">
    <property type="entry name" value="SUBTILASE_SER"/>
    <property type="match status" value="1"/>
</dbReference>
<dbReference type="SUPFAM" id="SSF52743">
    <property type="entry name" value="Subtilisin-like"/>
    <property type="match status" value="1"/>
</dbReference>
<evidence type="ECO:0000313" key="6">
    <source>
        <dbReference type="EMBL" id="KAK7024234.1"/>
    </source>
</evidence>
<dbReference type="InterPro" id="IPR050819">
    <property type="entry name" value="Tripeptidyl-peptidase_I"/>
</dbReference>
<comment type="caution">
    <text evidence="6">The sequence shown here is derived from an EMBL/GenBank/DDBJ whole genome shotgun (WGS) entry which is preliminary data.</text>
</comment>
<keyword evidence="7" id="KW-1185">Reference proteome</keyword>
<evidence type="ECO:0000256" key="1">
    <source>
        <dbReference type="ARBA" id="ARBA00022670"/>
    </source>
</evidence>
<dbReference type="EMBL" id="JAYKXP010000129">
    <property type="protein sequence ID" value="KAK7024234.1"/>
    <property type="molecule type" value="Genomic_DNA"/>
</dbReference>
<dbReference type="InterPro" id="IPR023828">
    <property type="entry name" value="Peptidase_S8_Ser-AS"/>
</dbReference>
<evidence type="ECO:0000256" key="4">
    <source>
        <dbReference type="PROSITE-ProRule" id="PRU01032"/>
    </source>
</evidence>
<dbReference type="GO" id="GO:0006508">
    <property type="term" value="P:proteolysis"/>
    <property type="evidence" value="ECO:0007669"/>
    <property type="project" value="UniProtKB-KW"/>
</dbReference>
<dbReference type="Gene3D" id="3.40.50.200">
    <property type="entry name" value="Peptidase S8/S53 domain"/>
    <property type="match status" value="1"/>
</dbReference>
<name>A0AAW0BEE2_9AGAR</name>
<evidence type="ECO:0000256" key="3">
    <source>
        <dbReference type="ARBA" id="ARBA00022825"/>
    </source>
</evidence>
<sequence length="254" mass="27554">MGREAESGLMALSVGLDIFGVLPLGAYEPVDVQFAFGLAFSINDEYISHTSTDEPYNDWLDFVLAKKDIPFVISTSYGEAEQIVPEDYARRACASFAYSMFFSSGDGGVGDGNEDPATQQCIMNDGRNIKIHAWLPGFLPIICAHICGGTIFVPEVAVFSGGGFSDYWPRPAYQEKAVSAFLKKPPKDTYKDLLNPKGRAFPDIAAEGRFFRIWLSGIPRSIGGTSASSPAFAGIVALLNDARLKAKRPNYPGD</sequence>
<keyword evidence="1" id="KW-0645">Protease</keyword>
<evidence type="ECO:0000259" key="5">
    <source>
        <dbReference type="PROSITE" id="PS51695"/>
    </source>
</evidence>
<dbReference type="InterPro" id="IPR036852">
    <property type="entry name" value="Peptidase_S8/S53_dom_sf"/>
</dbReference>
<proteinExistence type="predicted"/>
<accession>A0AAW0BEE2</accession>
<comment type="caution">
    <text evidence="4">Lacks conserved residue(s) required for the propagation of feature annotation.</text>
</comment>